<dbReference type="EMBL" id="DF977490">
    <property type="protein sequence ID" value="GAP90500.2"/>
    <property type="molecule type" value="Genomic_DNA"/>
</dbReference>
<dbReference type="SMART" id="SM00256">
    <property type="entry name" value="FBOX"/>
    <property type="match status" value="1"/>
</dbReference>
<reference evidence="2" key="1">
    <citation type="submission" date="2016-03" db="EMBL/GenBank/DDBJ databases">
        <title>Draft genome sequence of Rosellinia necatrix.</title>
        <authorList>
            <person name="Kanematsu S."/>
        </authorList>
    </citation>
    <scope>NUCLEOTIDE SEQUENCE [LARGE SCALE GENOMIC DNA]</scope>
    <source>
        <strain evidence="2">W97</strain>
    </source>
</reference>
<dbReference type="CDD" id="cd09917">
    <property type="entry name" value="F-box_SF"/>
    <property type="match status" value="1"/>
</dbReference>
<dbReference type="Proteomes" id="UP000054516">
    <property type="component" value="Unassembled WGS sequence"/>
</dbReference>
<dbReference type="OMA" id="HYVIYIW"/>
<gene>
    <name evidence="2" type="ORF">SAMD00023353_4500780</name>
</gene>
<dbReference type="InterPro" id="IPR036047">
    <property type="entry name" value="F-box-like_dom_sf"/>
</dbReference>
<accession>A0A1W2TQ10</accession>
<dbReference type="Gene3D" id="1.20.1280.50">
    <property type="match status" value="1"/>
</dbReference>
<evidence type="ECO:0000313" key="2">
    <source>
        <dbReference type="EMBL" id="GAP90500.2"/>
    </source>
</evidence>
<evidence type="ECO:0000313" key="3">
    <source>
        <dbReference type="Proteomes" id="UP000054516"/>
    </source>
</evidence>
<dbReference type="Pfam" id="PF00646">
    <property type="entry name" value="F-box"/>
    <property type="match status" value="1"/>
</dbReference>
<evidence type="ECO:0000259" key="1">
    <source>
        <dbReference type="PROSITE" id="PS50181"/>
    </source>
</evidence>
<feature type="domain" description="F-box" evidence="1">
    <location>
        <begin position="18"/>
        <end position="64"/>
    </location>
</feature>
<sequence length="535" mass="61060">MNQTGGYTSHVNSINTPISDLTDLPRDVFLLIISHLSPAESVLCRRVSRSWRAAFTDDGISRNLMRWHFPRAREMRHAVDVPDHPPWARVFPEIARRYFYLQSARPRLTEEIDINPRPSPGQNVGWNALFQAFDPWDRWLQWESDDNVADFQHHDPSWCLDDGLLIYPQHTSRSYVAYDLEMGSRFPVPFDYTGRVIRRVRLAHGVLVIEWRMSEECHGIGDNMFVRHRDRYSATAFDVRRPAESNASPVPGPWEVRLRAEWKLYQVGLPPLCDADHLLSAHTATHYALYVWQDAGLPRPWEDAREQPAEQLTIWEIGNAAGPRVVRTLARHDLDFLGIRQGRTPMIREVLLDDANVYVHEETHRWLEGPHASTPPRNHHVRSTGIPISGAGPRWLDECGAAGDIHLSFCPRAGSAVARPGDNSDDDDDDTPGRLLVDRKWPGWAPCWRHEEFPYLTVSDVVDVRAGVRFVARHCFLMEVLSSSVPPHISLCAETDKVRFADGVWGRLLAAGKIAGDERWVVGQNEDGCITIMRF</sequence>
<dbReference type="OrthoDB" id="5334391at2759"/>
<proteinExistence type="predicted"/>
<keyword evidence="3" id="KW-1185">Reference proteome</keyword>
<name>A0A1W2TQ10_ROSNE</name>
<dbReference type="AlphaFoldDB" id="A0A1W2TQ10"/>
<protein>
    <submittedName>
        <fullName evidence="2">Putative F-box domain-containing protein</fullName>
    </submittedName>
</protein>
<organism evidence="2">
    <name type="scientific">Rosellinia necatrix</name>
    <name type="common">White root-rot fungus</name>
    <dbReference type="NCBI Taxonomy" id="77044"/>
    <lineage>
        <taxon>Eukaryota</taxon>
        <taxon>Fungi</taxon>
        <taxon>Dikarya</taxon>
        <taxon>Ascomycota</taxon>
        <taxon>Pezizomycotina</taxon>
        <taxon>Sordariomycetes</taxon>
        <taxon>Xylariomycetidae</taxon>
        <taxon>Xylariales</taxon>
        <taxon>Xylariaceae</taxon>
        <taxon>Rosellinia</taxon>
    </lineage>
</organism>
<dbReference type="InterPro" id="IPR001810">
    <property type="entry name" value="F-box_dom"/>
</dbReference>
<dbReference type="PROSITE" id="PS50181">
    <property type="entry name" value="FBOX"/>
    <property type="match status" value="1"/>
</dbReference>
<dbReference type="STRING" id="77044.A0A1W2TQ10"/>
<dbReference type="SUPFAM" id="SSF81383">
    <property type="entry name" value="F-box domain"/>
    <property type="match status" value="1"/>
</dbReference>